<protein>
    <submittedName>
        <fullName evidence="2">Uncharacterized protein</fullName>
    </submittedName>
</protein>
<sequence length="36" mass="4058">MFEEKDEPTSVPGHLVWVWLLFVVFALGAILLPLCS</sequence>
<proteinExistence type="predicted"/>
<name>A0A6J5QKY9_9CAUD</name>
<evidence type="ECO:0000256" key="1">
    <source>
        <dbReference type="SAM" id="Phobius"/>
    </source>
</evidence>
<organism evidence="2">
    <name type="scientific">uncultured Caudovirales phage</name>
    <dbReference type="NCBI Taxonomy" id="2100421"/>
    <lineage>
        <taxon>Viruses</taxon>
        <taxon>Duplodnaviria</taxon>
        <taxon>Heunggongvirae</taxon>
        <taxon>Uroviricota</taxon>
        <taxon>Caudoviricetes</taxon>
        <taxon>Peduoviridae</taxon>
        <taxon>Maltschvirus</taxon>
        <taxon>Maltschvirus maltsch</taxon>
    </lineage>
</organism>
<accession>A0A6J5QKY9</accession>
<keyword evidence="1" id="KW-0812">Transmembrane</keyword>
<gene>
    <name evidence="2" type="ORF">UFOVP1040_42</name>
</gene>
<reference evidence="2" key="1">
    <citation type="submission" date="2020-05" db="EMBL/GenBank/DDBJ databases">
        <authorList>
            <person name="Chiriac C."/>
            <person name="Salcher M."/>
            <person name="Ghai R."/>
            <person name="Kavagutti S V."/>
        </authorList>
    </citation>
    <scope>NUCLEOTIDE SEQUENCE</scope>
</reference>
<keyword evidence="1" id="KW-1133">Transmembrane helix</keyword>
<keyword evidence="1" id="KW-0472">Membrane</keyword>
<evidence type="ECO:0000313" key="2">
    <source>
        <dbReference type="EMBL" id="CAB4180314.1"/>
    </source>
</evidence>
<dbReference type="EMBL" id="LR796994">
    <property type="protein sequence ID" value="CAB4180314.1"/>
    <property type="molecule type" value="Genomic_DNA"/>
</dbReference>
<feature type="transmembrane region" description="Helical" evidence="1">
    <location>
        <begin position="16"/>
        <end position="35"/>
    </location>
</feature>